<reference evidence="1" key="1">
    <citation type="thesis" date="2020" institute="ProQuest LLC" country="789 East Eisenhower Parkway, Ann Arbor, MI, USA">
        <title>Comparative Genomics and Chromosome Evolution.</title>
        <authorList>
            <person name="Mudd A.B."/>
        </authorList>
    </citation>
    <scope>NUCLEOTIDE SEQUENCE</scope>
    <source>
        <strain evidence="1">HN-11 Male</strain>
        <tissue evidence="1">Kidney and liver</tissue>
    </source>
</reference>
<proteinExistence type="predicted"/>
<evidence type="ECO:0000313" key="1">
    <source>
        <dbReference type="EMBL" id="KAG9462630.1"/>
    </source>
</evidence>
<evidence type="ECO:0000313" key="2">
    <source>
        <dbReference type="Proteomes" id="UP000770717"/>
    </source>
</evidence>
<keyword evidence="2" id="KW-1185">Reference proteome</keyword>
<gene>
    <name evidence="1" type="ORF">GDO78_013694</name>
</gene>
<protein>
    <submittedName>
        <fullName evidence="1">Uncharacterized protein</fullName>
    </submittedName>
</protein>
<dbReference type="EMBL" id="WNTK01010232">
    <property type="protein sequence ID" value="KAG9462630.1"/>
    <property type="molecule type" value="Genomic_DNA"/>
</dbReference>
<dbReference type="Proteomes" id="UP000770717">
    <property type="component" value="Unassembled WGS sequence"/>
</dbReference>
<sequence>MFYKCLKSSRREKTKCSVKCADSKIKEQTNRYFPASEIQRTKSANCRLKISQLILAVQELIEGQQHFQPPSSSLDVNEYER</sequence>
<name>A0A8J6BG43_ELECQ</name>
<accession>A0A8J6BG43</accession>
<dbReference type="AlphaFoldDB" id="A0A8J6BG43"/>
<comment type="caution">
    <text evidence="1">The sequence shown here is derived from an EMBL/GenBank/DDBJ whole genome shotgun (WGS) entry which is preliminary data.</text>
</comment>
<organism evidence="1 2">
    <name type="scientific">Eleutherodactylus coqui</name>
    <name type="common">Puerto Rican coqui</name>
    <dbReference type="NCBI Taxonomy" id="57060"/>
    <lineage>
        <taxon>Eukaryota</taxon>
        <taxon>Metazoa</taxon>
        <taxon>Chordata</taxon>
        <taxon>Craniata</taxon>
        <taxon>Vertebrata</taxon>
        <taxon>Euteleostomi</taxon>
        <taxon>Amphibia</taxon>
        <taxon>Batrachia</taxon>
        <taxon>Anura</taxon>
        <taxon>Neobatrachia</taxon>
        <taxon>Hyloidea</taxon>
        <taxon>Eleutherodactylidae</taxon>
        <taxon>Eleutherodactylinae</taxon>
        <taxon>Eleutherodactylus</taxon>
        <taxon>Eleutherodactylus</taxon>
    </lineage>
</organism>